<name>A0A9P8PTC7_9ASCO</name>
<comment type="caution">
    <text evidence="1">The sequence shown here is derived from an EMBL/GenBank/DDBJ whole genome shotgun (WGS) entry which is preliminary data.</text>
</comment>
<evidence type="ECO:0000313" key="2">
    <source>
        <dbReference type="Proteomes" id="UP000788993"/>
    </source>
</evidence>
<evidence type="ECO:0000313" key="1">
    <source>
        <dbReference type="EMBL" id="KAH3676949.1"/>
    </source>
</evidence>
<dbReference type="AlphaFoldDB" id="A0A9P8PTC7"/>
<accession>A0A9P8PTC7</accession>
<proteinExistence type="predicted"/>
<reference evidence="1" key="1">
    <citation type="journal article" date="2021" name="Open Biol.">
        <title>Shared evolutionary footprints suggest mitochondrial oxidative damage underlies multiple complex I losses in fungi.</title>
        <authorList>
            <person name="Schikora-Tamarit M.A."/>
            <person name="Marcet-Houben M."/>
            <person name="Nosek J."/>
            <person name="Gabaldon T."/>
        </authorList>
    </citation>
    <scope>NUCLEOTIDE SEQUENCE</scope>
    <source>
        <strain evidence="1">NCAIM Y.01608</strain>
    </source>
</reference>
<reference evidence="1" key="2">
    <citation type="submission" date="2021-01" db="EMBL/GenBank/DDBJ databases">
        <authorList>
            <person name="Schikora-Tamarit M.A."/>
        </authorList>
    </citation>
    <scope>NUCLEOTIDE SEQUENCE</scope>
    <source>
        <strain evidence="1">NCAIM Y.01608</strain>
    </source>
</reference>
<sequence length="72" mass="7616">MLALNTSTGAAVASSNSATLSVSASLNGYKMAIWKRVTVNKNGGFPGLEMLAFSSTLDRFQIQLSCRPGNFD</sequence>
<gene>
    <name evidence="1" type="ORF">OGATHE_001439</name>
</gene>
<keyword evidence="2" id="KW-1185">Reference proteome</keyword>
<organism evidence="1 2">
    <name type="scientific">Ogataea polymorpha</name>
    <dbReference type="NCBI Taxonomy" id="460523"/>
    <lineage>
        <taxon>Eukaryota</taxon>
        <taxon>Fungi</taxon>
        <taxon>Dikarya</taxon>
        <taxon>Ascomycota</taxon>
        <taxon>Saccharomycotina</taxon>
        <taxon>Pichiomycetes</taxon>
        <taxon>Pichiales</taxon>
        <taxon>Pichiaceae</taxon>
        <taxon>Ogataea</taxon>
    </lineage>
</organism>
<dbReference type="Proteomes" id="UP000788993">
    <property type="component" value="Unassembled WGS sequence"/>
</dbReference>
<dbReference type="EMBL" id="JAEUBD010000146">
    <property type="protein sequence ID" value="KAH3676949.1"/>
    <property type="molecule type" value="Genomic_DNA"/>
</dbReference>
<protein>
    <submittedName>
        <fullName evidence="1">Uncharacterized protein</fullName>
    </submittedName>
</protein>